<gene>
    <name evidence="1" type="ORF">A5888_001695</name>
    <name evidence="2" type="ORF">A5888_002932</name>
</gene>
<dbReference type="OrthoDB" id="9952047at2"/>
<reference evidence="2" key="3">
    <citation type="submission" date="2024-03" db="EMBL/GenBank/DDBJ databases">
        <title>The Genome Sequence of Enterococcus sp. DIV0242b.</title>
        <authorList>
            <consortium name="The Broad Institute Genomics Platform"/>
            <consortium name="The Broad Institute Microbial Omics Core"/>
            <consortium name="The Broad Institute Genomic Center for Infectious Diseases"/>
            <person name="Earl A."/>
            <person name="Manson A."/>
            <person name="Gilmore M."/>
            <person name="Schwartman J."/>
            <person name="Shea T."/>
            <person name="Abouelleil A."/>
            <person name="Cao P."/>
            <person name="Chapman S."/>
            <person name="Cusick C."/>
            <person name="Young S."/>
            <person name="Neafsey D."/>
            <person name="Nusbaum C."/>
            <person name="Birren B."/>
        </authorList>
    </citation>
    <scope>NUCLEOTIDE SEQUENCE</scope>
    <source>
        <strain evidence="2">9E7_DIV0242</strain>
    </source>
</reference>
<dbReference type="EMBL" id="CP147247">
    <property type="protein sequence ID" value="WYJ91164.1"/>
    <property type="molecule type" value="Genomic_DNA"/>
</dbReference>
<keyword evidence="3" id="KW-1185">Reference proteome</keyword>
<proteinExistence type="predicted"/>
<reference evidence="1" key="1">
    <citation type="submission" date="2017-05" db="EMBL/GenBank/DDBJ databases">
        <title>The Genome Sequence of Enterococcus sp. 9E7_DIV0242.</title>
        <authorList>
            <consortium name="The Broad Institute Genomics Platform"/>
            <consortium name="The Broad Institute Genomic Center for Infectious Diseases"/>
            <person name="Earl A."/>
            <person name="Manson A."/>
            <person name="Schwartman J."/>
            <person name="Gilmore M."/>
            <person name="Abouelleil A."/>
            <person name="Cao P."/>
            <person name="Chapman S."/>
            <person name="Cusick C."/>
            <person name="Shea T."/>
            <person name="Young S."/>
            <person name="Neafsey D."/>
            <person name="Nusbaum C."/>
            <person name="Birren B."/>
        </authorList>
    </citation>
    <scope>NUCLEOTIDE SEQUENCE [LARGE SCALE GENOMIC DNA]</scope>
    <source>
        <strain evidence="1">9E7_DIV0242</strain>
    </source>
</reference>
<protein>
    <submittedName>
        <fullName evidence="1">Uncharacterized protein</fullName>
    </submittedName>
</protein>
<accession>A0A242K918</accession>
<evidence type="ECO:0000313" key="1">
    <source>
        <dbReference type="EMBL" id="OTP17557.1"/>
    </source>
</evidence>
<sequence length="64" mass="7583">MNGRVDVWKDKEFKDDMERVKFILDRARIGWDGFQAFNGERSENKVIQAVNDDQAELVECKQTY</sequence>
<reference evidence="2" key="2">
    <citation type="submission" date="2017-05" db="EMBL/GenBank/DDBJ databases">
        <authorList>
            <consortium name="The Broad Institute Genomics Platform"/>
            <consortium name="The Broad Institute Genomic Center for Infectious Diseases"/>
            <person name="Earl A."/>
            <person name="Manson A."/>
            <person name="Schwartman J."/>
            <person name="Gilmore M."/>
            <person name="Abouelleil A."/>
            <person name="Cao P."/>
            <person name="Chapman S."/>
            <person name="Cusick C."/>
            <person name="Shea T."/>
            <person name="Young S."/>
            <person name="Neafsey D."/>
            <person name="Nusbaum C."/>
            <person name="Birren B."/>
        </authorList>
    </citation>
    <scope>NUCLEOTIDE SEQUENCE</scope>
    <source>
        <strain evidence="2">9E7_DIV0242</strain>
    </source>
</reference>
<evidence type="ECO:0000313" key="2">
    <source>
        <dbReference type="EMBL" id="WYJ91164.1"/>
    </source>
</evidence>
<dbReference type="RefSeq" id="WP_139843841.1">
    <property type="nucleotide sequence ID" value="NZ_CP147247.1"/>
</dbReference>
<organism evidence="1">
    <name type="scientific">Candidatus Enterococcus clewellii</name>
    <dbReference type="NCBI Taxonomy" id="1834193"/>
    <lineage>
        <taxon>Bacteria</taxon>
        <taxon>Bacillati</taxon>
        <taxon>Bacillota</taxon>
        <taxon>Bacilli</taxon>
        <taxon>Lactobacillales</taxon>
        <taxon>Enterococcaceae</taxon>
        <taxon>Enterococcus</taxon>
    </lineage>
</organism>
<dbReference type="Proteomes" id="UP000195141">
    <property type="component" value="Chromosome"/>
</dbReference>
<dbReference type="EMBL" id="NGMM01000002">
    <property type="protein sequence ID" value="OTP17557.1"/>
    <property type="molecule type" value="Genomic_DNA"/>
</dbReference>
<evidence type="ECO:0000313" key="3">
    <source>
        <dbReference type="Proteomes" id="UP000195141"/>
    </source>
</evidence>
<name>A0A242K918_9ENTE</name>
<dbReference type="AlphaFoldDB" id="A0A242K918"/>